<evidence type="ECO:0000313" key="2">
    <source>
        <dbReference type="EMBL" id="ORX91496.1"/>
    </source>
</evidence>
<dbReference type="PANTHER" id="PTHR11875">
    <property type="entry name" value="TESTIS-SPECIFIC Y-ENCODED PROTEIN"/>
    <property type="match status" value="1"/>
</dbReference>
<name>A0A1Y1Y1A0_9FUNG</name>
<organism evidence="2 3">
    <name type="scientific">Basidiobolus meristosporus CBS 931.73</name>
    <dbReference type="NCBI Taxonomy" id="1314790"/>
    <lineage>
        <taxon>Eukaryota</taxon>
        <taxon>Fungi</taxon>
        <taxon>Fungi incertae sedis</taxon>
        <taxon>Zoopagomycota</taxon>
        <taxon>Entomophthoromycotina</taxon>
        <taxon>Basidiobolomycetes</taxon>
        <taxon>Basidiobolales</taxon>
        <taxon>Basidiobolaceae</taxon>
        <taxon>Basidiobolus</taxon>
    </lineage>
</organism>
<sequence>MTTERSEVDPALQKVWPQVAEIEDEFEKINDTLVQETTALATKYENLKAPIYEKRAEILAQIPKFWSTAHALLTNHPTPLVPASS</sequence>
<evidence type="ECO:0000256" key="1">
    <source>
        <dbReference type="ARBA" id="ARBA00009947"/>
    </source>
</evidence>
<comment type="caution">
    <text evidence="2">The sequence shown here is derived from an EMBL/GenBank/DDBJ whole genome shotgun (WGS) entry which is preliminary data.</text>
</comment>
<dbReference type="Proteomes" id="UP000193498">
    <property type="component" value="Unassembled WGS sequence"/>
</dbReference>
<dbReference type="SUPFAM" id="SSF143113">
    <property type="entry name" value="NAP-like"/>
    <property type="match status" value="1"/>
</dbReference>
<dbReference type="GO" id="GO:0006334">
    <property type="term" value="P:nucleosome assembly"/>
    <property type="evidence" value="ECO:0007669"/>
    <property type="project" value="InterPro"/>
</dbReference>
<gene>
    <name evidence="2" type="ORF">K493DRAFT_355499</name>
</gene>
<dbReference type="AlphaFoldDB" id="A0A1Y1Y1A0"/>
<comment type="similarity">
    <text evidence="1">Belongs to the nucleosome assembly protein (NAP) family.</text>
</comment>
<dbReference type="Gene3D" id="1.20.5.1500">
    <property type="match status" value="1"/>
</dbReference>
<accession>A0A1Y1Y1A0</accession>
<dbReference type="InterPro" id="IPR037231">
    <property type="entry name" value="NAP-like_sf"/>
</dbReference>
<evidence type="ECO:0000313" key="3">
    <source>
        <dbReference type="Proteomes" id="UP000193498"/>
    </source>
</evidence>
<keyword evidence="3" id="KW-1185">Reference proteome</keyword>
<protein>
    <submittedName>
        <fullName evidence="2">Uncharacterized protein</fullName>
    </submittedName>
</protein>
<dbReference type="InterPro" id="IPR002164">
    <property type="entry name" value="NAP_family"/>
</dbReference>
<dbReference type="GO" id="GO:0005634">
    <property type="term" value="C:nucleus"/>
    <property type="evidence" value="ECO:0007669"/>
    <property type="project" value="InterPro"/>
</dbReference>
<proteinExistence type="inferred from homology"/>
<dbReference type="STRING" id="1314790.A0A1Y1Y1A0"/>
<dbReference type="EMBL" id="MCFE01000318">
    <property type="protein sequence ID" value="ORX91496.1"/>
    <property type="molecule type" value="Genomic_DNA"/>
</dbReference>
<reference evidence="2 3" key="1">
    <citation type="submission" date="2016-07" db="EMBL/GenBank/DDBJ databases">
        <title>Pervasive Adenine N6-methylation of Active Genes in Fungi.</title>
        <authorList>
            <consortium name="DOE Joint Genome Institute"/>
            <person name="Mondo S.J."/>
            <person name="Dannebaum R.O."/>
            <person name="Kuo R.C."/>
            <person name="Labutti K."/>
            <person name="Haridas S."/>
            <person name="Kuo A."/>
            <person name="Salamov A."/>
            <person name="Ahrendt S.R."/>
            <person name="Lipzen A."/>
            <person name="Sullivan W."/>
            <person name="Andreopoulos W.B."/>
            <person name="Clum A."/>
            <person name="Lindquist E."/>
            <person name="Daum C."/>
            <person name="Ramamoorthy G.K."/>
            <person name="Gryganskyi A."/>
            <person name="Culley D."/>
            <person name="Magnuson J.K."/>
            <person name="James T.Y."/>
            <person name="O'Malley M.A."/>
            <person name="Stajich J.E."/>
            <person name="Spatafora J.W."/>
            <person name="Visel A."/>
            <person name="Grigoriev I.V."/>
        </authorList>
    </citation>
    <scope>NUCLEOTIDE SEQUENCE [LARGE SCALE GENOMIC DNA]</scope>
    <source>
        <strain evidence="2 3">CBS 931.73</strain>
    </source>
</reference>
<dbReference type="OrthoDB" id="19419at2759"/>
<dbReference type="InParanoid" id="A0A1Y1Y1A0"/>